<feature type="region of interest" description="Disordered" evidence="1">
    <location>
        <begin position="91"/>
        <end position="111"/>
    </location>
</feature>
<proteinExistence type="predicted"/>
<dbReference type="AlphaFoldDB" id="S3HSQ1"/>
<keyword evidence="3" id="KW-1185">Reference proteome</keyword>
<name>S3HSQ1_9HYPH</name>
<evidence type="ECO:0000256" key="1">
    <source>
        <dbReference type="SAM" id="MobiDB-lite"/>
    </source>
</evidence>
<reference evidence="2 3" key="1">
    <citation type="journal article" date="2012" name="J. Bacteriol.">
        <title>Genome sequence of Rhizobium grahamii CCGE502, a broad-host-range symbiont with low nodulation competitiveness in Phaseolus vulgaris.</title>
        <authorList>
            <person name="Althabegoiti M.J."/>
            <person name="Lozano L."/>
            <person name="Torres-Tejerizo G."/>
            <person name="Ormeno-Orrillo E."/>
            <person name="Rogel M.A."/>
            <person name="Gonzalez V."/>
            <person name="Martinez-Romero E."/>
        </authorList>
    </citation>
    <scope>NUCLEOTIDE SEQUENCE [LARGE SCALE GENOMIC DNA]</scope>
    <source>
        <strain evidence="2 3">CCGE 502</strain>
    </source>
</reference>
<evidence type="ECO:0000313" key="3">
    <source>
        <dbReference type="Proteomes" id="UP000014411"/>
    </source>
</evidence>
<organism evidence="2 3">
    <name type="scientific">Rhizobium grahamii CCGE 502</name>
    <dbReference type="NCBI Taxonomy" id="990285"/>
    <lineage>
        <taxon>Bacteria</taxon>
        <taxon>Pseudomonadati</taxon>
        <taxon>Pseudomonadota</taxon>
        <taxon>Alphaproteobacteria</taxon>
        <taxon>Hyphomicrobiales</taxon>
        <taxon>Rhizobiaceae</taxon>
        <taxon>Rhizobium/Agrobacterium group</taxon>
        <taxon>Rhizobium</taxon>
    </lineage>
</organism>
<evidence type="ECO:0000313" key="2">
    <source>
        <dbReference type="EMBL" id="EPE96251.1"/>
    </source>
</evidence>
<dbReference type="HOGENOM" id="CLU_154609_0_0_5"/>
<protein>
    <submittedName>
        <fullName evidence="2">Uncharacterized protein</fullName>
    </submittedName>
</protein>
<accession>S3HSQ1</accession>
<dbReference type="EMBL" id="AEYE02000026">
    <property type="protein sequence ID" value="EPE96251.1"/>
    <property type="molecule type" value="Genomic_DNA"/>
</dbReference>
<dbReference type="eggNOG" id="ENOG5033AXH">
    <property type="taxonomic scope" value="Bacteria"/>
</dbReference>
<dbReference type="Proteomes" id="UP000014411">
    <property type="component" value="Unassembled WGS sequence"/>
</dbReference>
<dbReference type="RefSeq" id="WP_016556206.1">
    <property type="nucleotide sequence ID" value="NZ_AEYE02000026.1"/>
</dbReference>
<feature type="compositionally biased region" description="Basic residues" evidence="1">
    <location>
        <begin position="102"/>
        <end position="111"/>
    </location>
</feature>
<comment type="caution">
    <text evidence="2">The sequence shown here is derived from an EMBL/GenBank/DDBJ whole genome shotgun (WGS) entry which is preliminary data.</text>
</comment>
<dbReference type="STRING" id="990285.RGCCGE502_21240"/>
<sequence length="111" mass="12561">MTIERNDYRPTSASDMISAERVLDRQQYYDHPRDVLDTALDSSEKRAILASWASDLFAIDSRPELRRPPGVREPIRCQDILDALKALDGCKAPAAGTPEVPHHHRSLRRPS</sequence>
<gene>
    <name evidence="2" type="ORF">RGCCGE502_21240</name>
</gene>